<name>A0AAV5HUT0_9ROSI</name>
<dbReference type="GO" id="GO:0016020">
    <property type="term" value="C:membrane"/>
    <property type="evidence" value="ECO:0007669"/>
    <property type="project" value="TreeGrafter"/>
</dbReference>
<dbReference type="Gene3D" id="1.25.40.20">
    <property type="entry name" value="Ankyrin repeat-containing domain"/>
    <property type="match status" value="1"/>
</dbReference>
<comment type="caution">
    <text evidence="4">The sequence shown here is derived from an EMBL/GenBank/DDBJ whole genome shotgun (WGS) entry which is preliminary data.</text>
</comment>
<dbReference type="InterPro" id="IPR002110">
    <property type="entry name" value="Ankyrin_rpt"/>
</dbReference>
<dbReference type="Pfam" id="PF13962">
    <property type="entry name" value="PGG"/>
    <property type="match status" value="1"/>
</dbReference>
<dbReference type="PANTHER" id="PTHR24177">
    <property type="entry name" value="CASKIN"/>
    <property type="match status" value="1"/>
</dbReference>
<dbReference type="PANTHER" id="PTHR24177:SF329">
    <property type="entry name" value="ANKYRIN REPEAT PROTEIN"/>
    <property type="match status" value="1"/>
</dbReference>
<dbReference type="PROSITE" id="PS50088">
    <property type="entry name" value="ANK_REPEAT"/>
    <property type="match status" value="1"/>
</dbReference>
<keyword evidence="2" id="KW-0812">Transmembrane</keyword>
<keyword evidence="5" id="KW-1185">Reference proteome</keyword>
<evidence type="ECO:0000313" key="5">
    <source>
        <dbReference type="Proteomes" id="UP001054252"/>
    </source>
</evidence>
<evidence type="ECO:0000259" key="3">
    <source>
        <dbReference type="Pfam" id="PF13962"/>
    </source>
</evidence>
<dbReference type="Pfam" id="PF12796">
    <property type="entry name" value="Ank_2"/>
    <property type="match status" value="1"/>
</dbReference>
<sequence length="509" mass="57835">MKGRNCRFHWGHFTRSLRGWVSVDALFWYNERSSLHSISTRLEREREKKKGVWVLQEETRLGSPAEPRPGFFSENPSGFFDGFSKNPNLGSLENPGFFSEHPSGFSDGLSREPRPRFSEKNPGFQTMERAQSLIVQNAIDKGDVNAVMDLFKRNPGAENLGFWTGRTSLHYATMVGKSNIVKVLLESMPAVQKDLWDDTALSWAAGFGNTEISKYLVSKDSTLLSMKNTYQEIPVVTACRRGHKEVTNFLYSETPFEILLCENGEQGSRLLHWCFSSKRFDIMFDVLHRGQSLIDEYWKDLLDGFATTPTAFITGSGLTFWQRWIYECRLWRLASILLPFPDLLLAPLPMDDETLRGNFLMDAIAFRQEKIARFLVGLPLGKAFIYLLDSHKNTILHKAGILASDSQLSCISGAALQMQREIQWFKEVESLVSQHGKNEKNKNGETPYQVLAREHKALLKEAEDWMKGLANSYIIVGALIITIMFTGAFTLPGGNDETWKISTNLFPRS</sequence>
<dbReference type="InterPro" id="IPR036770">
    <property type="entry name" value="Ankyrin_rpt-contain_sf"/>
</dbReference>
<dbReference type="SUPFAM" id="SSF48403">
    <property type="entry name" value="Ankyrin repeat"/>
    <property type="match status" value="1"/>
</dbReference>
<evidence type="ECO:0000256" key="1">
    <source>
        <dbReference type="PROSITE-ProRule" id="PRU00023"/>
    </source>
</evidence>
<dbReference type="AlphaFoldDB" id="A0AAV5HUT0"/>
<evidence type="ECO:0000256" key="2">
    <source>
        <dbReference type="SAM" id="Phobius"/>
    </source>
</evidence>
<gene>
    <name evidence="4" type="ORF">SLEP1_g4985</name>
</gene>
<feature type="repeat" description="ANK" evidence="1">
    <location>
        <begin position="164"/>
        <end position="186"/>
    </location>
</feature>
<dbReference type="Proteomes" id="UP001054252">
    <property type="component" value="Unassembled WGS sequence"/>
</dbReference>
<keyword evidence="1" id="KW-0040">ANK repeat</keyword>
<accession>A0AAV5HUT0</accession>
<reference evidence="4 5" key="1">
    <citation type="journal article" date="2021" name="Commun. Biol.">
        <title>The genome of Shorea leprosula (Dipterocarpaceae) highlights the ecological relevance of drought in aseasonal tropical rainforests.</title>
        <authorList>
            <person name="Ng K.K.S."/>
            <person name="Kobayashi M.J."/>
            <person name="Fawcett J.A."/>
            <person name="Hatakeyama M."/>
            <person name="Paape T."/>
            <person name="Ng C.H."/>
            <person name="Ang C.C."/>
            <person name="Tnah L.H."/>
            <person name="Lee C.T."/>
            <person name="Nishiyama T."/>
            <person name="Sese J."/>
            <person name="O'Brien M.J."/>
            <person name="Copetti D."/>
            <person name="Mohd Noor M.I."/>
            <person name="Ong R.C."/>
            <person name="Putra M."/>
            <person name="Sireger I.Z."/>
            <person name="Indrioko S."/>
            <person name="Kosugi Y."/>
            <person name="Izuno A."/>
            <person name="Isagi Y."/>
            <person name="Lee S.L."/>
            <person name="Shimizu K.K."/>
        </authorList>
    </citation>
    <scope>NUCLEOTIDE SEQUENCE [LARGE SCALE GENOMIC DNA]</scope>
    <source>
        <strain evidence="4">214</strain>
    </source>
</reference>
<feature type="transmembrane region" description="Helical" evidence="2">
    <location>
        <begin position="470"/>
        <end position="491"/>
    </location>
</feature>
<proteinExistence type="predicted"/>
<evidence type="ECO:0000313" key="4">
    <source>
        <dbReference type="EMBL" id="GKU91061.1"/>
    </source>
</evidence>
<organism evidence="4 5">
    <name type="scientific">Rubroshorea leprosula</name>
    <dbReference type="NCBI Taxonomy" id="152421"/>
    <lineage>
        <taxon>Eukaryota</taxon>
        <taxon>Viridiplantae</taxon>
        <taxon>Streptophyta</taxon>
        <taxon>Embryophyta</taxon>
        <taxon>Tracheophyta</taxon>
        <taxon>Spermatophyta</taxon>
        <taxon>Magnoliopsida</taxon>
        <taxon>eudicotyledons</taxon>
        <taxon>Gunneridae</taxon>
        <taxon>Pentapetalae</taxon>
        <taxon>rosids</taxon>
        <taxon>malvids</taxon>
        <taxon>Malvales</taxon>
        <taxon>Dipterocarpaceae</taxon>
        <taxon>Rubroshorea</taxon>
    </lineage>
</organism>
<feature type="transmembrane region" description="Helical" evidence="2">
    <location>
        <begin position="370"/>
        <end position="388"/>
    </location>
</feature>
<feature type="domain" description="PGG" evidence="3">
    <location>
        <begin position="464"/>
        <end position="497"/>
    </location>
</feature>
<protein>
    <recommendedName>
        <fullName evidence="3">PGG domain-containing protein</fullName>
    </recommendedName>
</protein>
<keyword evidence="2" id="KW-0472">Membrane</keyword>
<dbReference type="SMART" id="SM00248">
    <property type="entry name" value="ANK"/>
    <property type="match status" value="4"/>
</dbReference>
<keyword evidence="2" id="KW-1133">Transmembrane helix</keyword>
<dbReference type="PROSITE" id="PS50297">
    <property type="entry name" value="ANK_REP_REGION"/>
    <property type="match status" value="1"/>
</dbReference>
<dbReference type="EMBL" id="BPVZ01000005">
    <property type="protein sequence ID" value="GKU91061.1"/>
    <property type="molecule type" value="Genomic_DNA"/>
</dbReference>
<dbReference type="InterPro" id="IPR026961">
    <property type="entry name" value="PGG_dom"/>
</dbReference>